<proteinExistence type="predicted"/>
<organism evidence="1 2">
    <name type="scientific">Zarea fungicola</name>
    <dbReference type="NCBI Taxonomy" id="93591"/>
    <lineage>
        <taxon>Eukaryota</taxon>
        <taxon>Fungi</taxon>
        <taxon>Dikarya</taxon>
        <taxon>Ascomycota</taxon>
        <taxon>Pezizomycotina</taxon>
        <taxon>Sordariomycetes</taxon>
        <taxon>Hypocreomycetidae</taxon>
        <taxon>Hypocreales</taxon>
        <taxon>Cordycipitaceae</taxon>
        <taxon>Zarea</taxon>
    </lineage>
</organism>
<name>A0ACC1NIQ1_9HYPO</name>
<sequence length="368" mass="42809">MTLYNWSHQLAYWLWRTRRLEQKPDCHIVAMPPNVMLLIADQLALWEQYQLSQTCFAIRSAVVDHFRQAALYNQSVEDRIEYLSRRAYDLPGYWVCEKCIDLHTVSPLDCPTLPGTCWRPGAHYKSAHFQLGCFRVSHRHLQLALKWTRMKDLRPEYKENLKLLLKWGYFDIPPPLPGTALGPRAPGTGYYWQQPRVIQGRFMVTTGQVFYPDKKGELGRDDLNTIPMCQHQEWEPRVLRKIDQVRALPPGEMTPRESRLLQLSLWLEECDLGKAMTELLRTRGAEFSVSCPSCATDITVSIHREGRPRMEFTCWHDFGPESSPLDACWRAKHFPVRVDGLPVHRPMPPGGVRKLWESHAEYGIASKW</sequence>
<evidence type="ECO:0000313" key="1">
    <source>
        <dbReference type="EMBL" id="KAJ2978814.1"/>
    </source>
</evidence>
<dbReference type="Proteomes" id="UP001143910">
    <property type="component" value="Unassembled WGS sequence"/>
</dbReference>
<gene>
    <name evidence="1" type="ORF">NQ176_g3603</name>
</gene>
<keyword evidence="2" id="KW-1185">Reference proteome</keyword>
<accession>A0ACC1NIQ1</accession>
<dbReference type="EMBL" id="JANJQO010000341">
    <property type="protein sequence ID" value="KAJ2978814.1"/>
    <property type="molecule type" value="Genomic_DNA"/>
</dbReference>
<protein>
    <submittedName>
        <fullName evidence="1">Uncharacterized protein</fullName>
    </submittedName>
</protein>
<reference evidence="1" key="1">
    <citation type="submission" date="2022-08" db="EMBL/GenBank/DDBJ databases">
        <title>Genome Sequence of Lecanicillium fungicola.</title>
        <authorList>
            <person name="Buettner E."/>
        </authorList>
    </citation>
    <scope>NUCLEOTIDE SEQUENCE</scope>
    <source>
        <strain evidence="1">Babe33</strain>
    </source>
</reference>
<comment type="caution">
    <text evidence="1">The sequence shown here is derived from an EMBL/GenBank/DDBJ whole genome shotgun (WGS) entry which is preliminary data.</text>
</comment>
<evidence type="ECO:0000313" key="2">
    <source>
        <dbReference type="Proteomes" id="UP001143910"/>
    </source>
</evidence>